<comment type="similarity">
    <text evidence="1 2">Belongs to the cytochrome P450 family.</text>
</comment>
<dbReference type="GO" id="GO:0016705">
    <property type="term" value="F:oxidoreductase activity, acting on paired donors, with incorporation or reduction of molecular oxygen"/>
    <property type="evidence" value="ECO:0007669"/>
    <property type="project" value="InterPro"/>
</dbReference>
<keyword evidence="2" id="KW-0349">Heme</keyword>
<dbReference type="GO" id="GO:0020037">
    <property type="term" value="F:heme binding"/>
    <property type="evidence" value="ECO:0007669"/>
    <property type="project" value="InterPro"/>
</dbReference>
<keyword evidence="2" id="KW-0408">Iron</keyword>
<name>A0A937R6K2_9ACTN</name>
<proteinExistence type="inferred from homology"/>
<protein>
    <submittedName>
        <fullName evidence="3">Cytochrome P450</fullName>
    </submittedName>
</protein>
<reference evidence="3" key="1">
    <citation type="submission" date="2020-12" db="EMBL/GenBank/DDBJ databases">
        <title>Genomic characterization of non-nitrogen-fixing Frankia strains.</title>
        <authorList>
            <person name="Carlos-Shanley C."/>
            <person name="Guerra T."/>
            <person name="Hahn D."/>
        </authorList>
    </citation>
    <scope>NUCLEOTIDE SEQUENCE</scope>
    <source>
        <strain evidence="3">CN6</strain>
    </source>
</reference>
<sequence>MDTTAAPPSKIGVTIDDDWVEHHFDHQSPELAHDFHPTLARARSRCPVTHSDQHGGFWIATGYEHVLGVAQNWETFSSASGITIAPTESHTILPVTIDPPLQREFRRVINPYFRPVVVAEWEKQTRELVNRLIDGFIERGSCDFQEEFARPLPGLAFFEFALHAPKEDLAMVNKWAMTTAQPVPEARECLFKLAGWIAQLIAKRRETGPLGDVIDGVLDAQIEGRPITDAEAIGTIHLLILGGLDTTAGVLGMSMLRFCEHPEIPAMLRERPELIPNAVEELLRLDSSFISVARTARQDGEVGGCPIKAGEQILLYWAAANHDENEFEDPETFNPERARNRHIAFGAGPHRCAGSNLARMNLRIAVEELVNRLHDIKLAPDADVHFHSTYNRAPVAVPITFTPGPRRWPGGSE</sequence>
<keyword evidence="2" id="KW-0479">Metal-binding</keyword>
<evidence type="ECO:0000256" key="1">
    <source>
        <dbReference type="ARBA" id="ARBA00010617"/>
    </source>
</evidence>
<dbReference type="SUPFAM" id="SSF48264">
    <property type="entry name" value="Cytochrome P450"/>
    <property type="match status" value="1"/>
</dbReference>
<dbReference type="InterPro" id="IPR036396">
    <property type="entry name" value="Cyt_P450_sf"/>
</dbReference>
<keyword evidence="2" id="KW-0560">Oxidoreductase</keyword>
<accession>A0A937R6K2</accession>
<dbReference type="Proteomes" id="UP000604475">
    <property type="component" value="Unassembled WGS sequence"/>
</dbReference>
<dbReference type="EMBL" id="JAEACQ010000145">
    <property type="protein sequence ID" value="MBL7626658.1"/>
    <property type="molecule type" value="Genomic_DNA"/>
</dbReference>
<evidence type="ECO:0000256" key="2">
    <source>
        <dbReference type="RuleBase" id="RU000461"/>
    </source>
</evidence>
<dbReference type="RefSeq" id="WP_203031684.1">
    <property type="nucleotide sequence ID" value="NZ_JAEACQ010000145.1"/>
</dbReference>
<evidence type="ECO:0000313" key="3">
    <source>
        <dbReference type="EMBL" id="MBL7626658.1"/>
    </source>
</evidence>
<dbReference type="PANTHER" id="PTHR46696">
    <property type="entry name" value="P450, PUTATIVE (EUROFUNG)-RELATED"/>
    <property type="match status" value="1"/>
</dbReference>
<dbReference type="PROSITE" id="PS00086">
    <property type="entry name" value="CYTOCHROME_P450"/>
    <property type="match status" value="1"/>
</dbReference>
<keyword evidence="4" id="KW-1185">Reference proteome</keyword>
<gene>
    <name evidence="3" type="ORF">I7412_05640</name>
</gene>
<dbReference type="GO" id="GO:0005506">
    <property type="term" value="F:iron ion binding"/>
    <property type="evidence" value="ECO:0007669"/>
    <property type="project" value="InterPro"/>
</dbReference>
<keyword evidence="2" id="KW-0503">Monooxygenase</keyword>
<evidence type="ECO:0000313" key="4">
    <source>
        <dbReference type="Proteomes" id="UP000604475"/>
    </source>
</evidence>
<dbReference type="InterPro" id="IPR002397">
    <property type="entry name" value="Cyt_P450_B"/>
</dbReference>
<dbReference type="PANTHER" id="PTHR46696:SF6">
    <property type="entry name" value="P450, PUTATIVE (EUROFUNG)-RELATED"/>
    <property type="match status" value="1"/>
</dbReference>
<dbReference type="InterPro" id="IPR001128">
    <property type="entry name" value="Cyt_P450"/>
</dbReference>
<dbReference type="Gene3D" id="1.10.630.10">
    <property type="entry name" value="Cytochrome P450"/>
    <property type="match status" value="1"/>
</dbReference>
<dbReference type="GO" id="GO:0004497">
    <property type="term" value="F:monooxygenase activity"/>
    <property type="evidence" value="ECO:0007669"/>
    <property type="project" value="UniProtKB-KW"/>
</dbReference>
<dbReference type="PRINTS" id="PR00385">
    <property type="entry name" value="P450"/>
</dbReference>
<dbReference type="InterPro" id="IPR017972">
    <property type="entry name" value="Cyt_P450_CS"/>
</dbReference>
<dbReference type="Pfam" id="PF00067">
    <property type="entry name" value="p450"/>
    <property type="match status" value="1"/>
</dbReference>
<comment type="caution">
    <text evidence="3">The sequence shown here is derived from an EMBL/GenBank/DDBJ whole genome shotgun (WGS) entry which is preliminary data.</text>
</comment>
<organism evidence="3 4">
    <name type="scientific">Frankia nepalensis</name>
    <dbReference type="NCBI Taxonomy" id="1836974"/>
    <lineage>
        <taxon>Bacteria</taxon>
        <taxon>Bacillati</taxon>
        <taxon>Actinomycetota</taxon>
        <taxon>Actinomycetes</taxon>
        <taxon>Frankiales</taxon>
        <taxon>Frankiaceae</taxon>
        <taxon>Frankia</taxon>
    </lineage>
</organism>
<dbReference type="AlphaFoldDB" id="A0A937R6K2"/>
<dbReference type="PRINTS" id="PR00359">
    <property type="entry name" value="BP450"/>
</dbReference>